<protein>
    <submittedName>
        <fullName evidence="6">Lrp/AsnC family transcriptional regulator</fullName>
    </submittedName>
</protein>
<evidence type="ECO:0000256" key="1">
    <source>
        <dbReference type="ARBA" id="ARBA00023015"/>
    </source>
</evidence>
<dbReference type="Pfam" id="PF01037">
    <property type="entry name" value="AsnC_trans_reg"/>
    <property type="match status" value="1"/>
</dbReference>
<keyword evidence="2" id="KW-0238">DNA-binding</keyword>
<dbReference type="InterPro" id="IPR019888">
    <property type="entry name" value="Tscrpt_reg_AsnC-like"/>
</dbReference>
<gene>
    <name evidence="6" type="ORF">N5I87_13995</name>
</gene>
<dbReference type="InterPro" id="IPR011991">
    <property type="entry name" value="ArsR-like_HTH"/>
</dbReference>
<dbReference type="PANTHER" id="PTHR30154:SF34">
    <property type="entry name" value="TRANSCRIPTIONAL REGULATOR AZLB"/>
    <property type="match status" value="1"/>
</dbReference>
<dbReference type="PROSITE" id="PS00519">
    <property type="entry name" value="HTH_ASNC_1"/>
    <property type="match status" value="1"/>
</dbReference>
<organism evidence="6 7">
    <name type="scientific">Ralstonia mojiangensis</name>
    <dbReference type="NCBI Taxonomy" id="2953895"/>
    <lineage>
        <taxon>Bacteria</taxon>
        <taxon>Pseudomonadati</taxon>
        <taxon>Pseudomonadota</taxon>
        <taxon>Betaproteobacteria</taxon>
        <taxon>Burkholderiales</taxon>
        <taxon>Burkholderiaceae</taxon>
        <taxon>Ralstonia</taxon>
    </lineage>
</organism>
<dbReference type="RefSeq" id="WP_260773148.1">
    <property type="nucleotide sequence ID" value="NZ_JAOCQH010000004.1"/>
</dbReference>
<dbReference type="SMART" id="SM00344">
    <property type="entry name" value="HTH_ASNC"/>
    <property type="match status" value="1"/>
</dbReference>
<evidence type="ECO:0000259" key="5">
    <source>
        <dbReference type="PROSITE" id="PS50956"/>
    </source>
</evidence>
<accession>A0AAE3I3Z0</accession>
<reference evidence="6" key="1">
    <citation type="journal article" date="2023" name="Front. Microbiol.">
        <title>Ralstonia chuxiongensis sp. nov., Ralstonia mojiangensis sp. nov., and Ralstonia soli sp. nov., isolated from tobacco fields, are three novel species in the family Burkholderiaceae.</title>
        <authorList>
            <person name="Lu C.H."/>
            <person name="Zhang Y.Y."/>
            <person name="Jiang N."/>
            <person name="Chen W."/>
            <person name="Shao X."/>
            <person name="Zhao Z.M."/>
            <person name="Lu W.L."/>
            <person name="Hu X."/>
            <person name="Xi Y.X."/>
            <person name="Zou S.Y."/>
            <person name="Wei Q.J."/>
            <person name="Lin Z.L."/>
            <person name="Gong L."/>
            <person name="Gai X.T."/>
            <person name="Zhang L.Q."/>
            <person name="Li J.Y."/>
            <person name="Jin Y."/>
            <person name="Xia Z.Y."/>
        </authorList>
    </citation>
    <scope>NUCLEOTIDE SEQUENCE</scope>
    <source>
        <strain evidence="6">22TCCZM01-4</strain>
    </source>
</reference>
<name>A0AAE3I3Z0_9RALS</name>
<feature type="region of interest" description="Disordered" evidence="4">
    <location>
        <begin position="156"/>
        <end position="179"/>
    </location>
</feature>
<dbReference type="Pfam" id="PF13412">
    <property type="entry name" value="HTH_24"/>
    <property type="match status" value="1"/>
</dbReference>
<dbReference type="GO" id="GO:0043200">
    <property type="term" value="P:response to amino acid"/>
    <property type="evidence" value="ECO:0007669"/>
    <property type="project" value="TreeGrafter"/>
</dbReference>
<feature type="domain" description="HTH asnC-type" evidence="5">
    <location>
        <begin position="1"/>
        <end position="62"/>
    </location>
</feature>
<sequence>MDKKDRQIIAALQKEGRLTNQELSERVNLSPSPCLRRLRLLEDAGIIRGYTAIVDEEAYGLPVTAFVHIRLQQHSREVVSTFENRIRTIDAILDCYVLTGEADYLLRVLVESLQDYEQFVRGQLHAIPGIAAIDTSFAYGVVKRSTVFPAWDENKRSTVRRREKPSGRYATDKESDVGR</sequence>
<dbReference type="Gene3D" id="3.30.70.920">
    <property type="match status" value="1"/>
</dbReference>
<evidence type="ECO:0000313" key="6">
    <source>
        <dbReference type="EMBL" id="MCT7317116.1"/>
    </source>
</evidence>
<dbReference type="InterPro" id="IPR036388">
    <property type="entry name" value="WH-like_DNA-bd_sf"/>
</dbReference>
<evidence type="ECO:0000313" key="7">
    <source>
        <dbReference type="Proteomes" id="UP001164374"/>
    </source>
</evidence>
<keyword evidence="3" id="KW-0804">Transcription</keyword>
<dbReference type="InterPro" id="IPR019887">
    <property type="entry name" value="Tscrpt_reg_AsnC/Lrp_C"/>
</dbReference>
<proteinExistence type="predicted"/>
<reference evidence="6" key="2">
    <citation type="submission" date="2023-02" db="EMBL/GenBank/DDBJ databases">
        <authorList>
            <person name="Lu C.-H."/>
        </authorList>
    </citation>
    <scope>NUCLEOTIDE SEQUENCE</scope>
    <source>
        <strain evidence="6">22TCCZM01-4</strain>
    </source>
</reference>
<dbReference type="PANTHER" id="PTHR30154">
    <property type="entry name" value="LEUCINE-RESPONSIVE REGULATORY PROTEIN"/>
    <property type="match status" value="1"/>
</dbReference>
<evidence type="ECO:0000256" key="3">
    <source>
        <dbReference type="ARBA" id="ARBA00023163"/>
    </source>
</evidence>
<dbReference type="GO" id="GO:0043565">
    <property type="term" value="F:sequence-specific DNA binding"/>
    <property type="evidence" value="ECO:0007669"/>
    <property type="project" value="InterPro"/>
</dbReference>
<dbReference type="AlphaFoldDB" id="A0AAE3I3Z0"/>
<dbReference type="FunFam" id="1.10.10.10:FF:000186">
    <property type="entry name" value="AsnC family transcriptional regulator"/>
    <property type="match status" value="1"/>
</dbReference>
<dbReference type="PROSITE" id="PS50956">
    <property type="entry name" value="HTH_ASNC_2"/>
    <property type="match status" value="1"/>
</dbReference>
<dbReference type="CDD" id="cd00090">
    <property type="entry name" value="HTH_ARSR"/>
    <property type="match status" value="1"/>
</dbReference>
<evidence type="ECO:0000256" key="4">
    <source>
        <dbReference type="SAM" id="MobiDB-lite"/>
    </source>
</evidence>
<keyword evidence="1" id="KW-0805">Transcription regulation</keyword>
<dbReference type="SUPFAM" id="SSF46785">
    <property type="entry name" value="Winged helix' DNA-binding domain"/>
    <property type="match status" value="1"/>
</dbReference>
<dbReference type="GO" id="GO:0006355">
    <property type="term" value="P:regulation of DNA-templated transcription"/>
    <property type="evidence" value="ECO:0007669"/>
    <property type="project" value="UniProtKB-ARBA"/>
</dbReference>
<dbReference type="SUPFAM" id="SSF54909">
    <property type="entry name" value="Dimeric alpha+beta barrel"/>
    <property type="match status" value="1"/>
</dbReference>
<feature type="compositionally biased region" description="Basic and acidic residues" evidence="4">
    <location>
        <begin position="164"/>
        <end position="179"/>
    </location>
</feature>
<dbReference type="GO" id="GO:0005829">
    <property type="term" value="C:cytosol"/>
    <property type="evidence" value="ECO:0007669"/>
    <property type="project" value="TreeGrafter"/>
</dbReference>
<dbReference type="EMBL" id="JAOCQJ010000003">
    <property type="protein sequence ID" value="MCT7317116.1"/>
    <property type="molecule type" value="Genomic_DNA"/>
</dbReference>
<dbReference type="InterPro" id="IPR036390">
    <property type="entry name" value="WH_DNA-bd_sf"/>
</dbReference>
<dbReference type="Proteomes" id="UP001164374">
    <property type="component" value="Unassembled WGS sequence"/>
</dbReference>
<dbReference type="Gene3D" id="1.10.10.10">
    <property type="entry name" value="Winged helix-like DNA-binding domain superfamily/Winged helix DNA-binding domain"/>
    <property type="match status" value="1"/>
</dbReference>
<dbReference type="InterPro" id="IPR011008">
    <property type="entry name" value="Dimeric_a/b-barrel"/>
</dbReference>
<dbReference type="InterPro" id="IPR019885">
    <property type="entry name" value="Tscrpt_reg_HTH_AsnC-type_CS"/>
</dbReference>
<comment type="caution">
    <text evidence="6">The sequence shown here is derived from an EMBL/GenBank/DDBJ whole genome shotgun (WGS) entry which is preliminary data.</text>
</comment>
<dbReference type="InterPro" id="IPR000485">
    <property type="entry name" value="AsnC-type_HTH_dom"/>
</dbReference>
<dbReference type="PRINTS" id="PR00033">
    <property type="entry name" value="HTHASNC"/>
</dbReference>
<evidence type="ECO:0000256" key="2">
    <source>
        <dbReference type="ARBA" id="ARBA00023125"/>
    </source>
</evidence>